<accession>A0A4U0UGK8</accession>
<evidence type="ECO:0000256" key="1">
    <source>
        <dbReference type="ARBA" id="ARBA00004141"/>
    </source>
</evidence>
<dbReference type="Proteomes" id="UP000308549">
    <property type="component" value="Unassembled WGS sequence"/>
</dbReference>
<evidence type="ECO:0000256" key="4">
    <source>
        <dbReference type="ARBA" id="ARBA00023136"/>
    </source>
</evidence>
<reference evidence="8 9" key="1">
    <citation type="submission" date="2017-03" db="EMBL/GenBank/DDBJ databases">
        <title>Genomes of endolithic fungi from Antarctica.</title>
        <authorList>
            <person name="Coleine C."/>
            <person name="Masonjones S."/>
            <person name="Stajich J.E."/>
        </authorList>
    </citation>
    <scope>NUCLEOTIDE SEQUENCE [LARGE SCALE GENOMIC DNA]</scope>
    <source>
        <strain evidence="8 9">CCFEE 6315</strain>
    </source>
</reference>
<feature type="region of interest" description="Disordered" evidence="5">
    <location>
        <begin position="105"/>
        <end position="130"/>
    </location>
</feature>
<feature type="transmembrane region" description="Helical" evidence="6">
    <location>
        <begin position="291"/>
        <end position="310"/>
    </location>
</feature>
<keyword evidence="2 6" id="KW-0812">Transmembrane</keyword>
<feature type="compositionally biased region" description="Polar residues" evidence="5">
    <location>
        <begin position="120"/>
        <end position="130"/>
    </location>
</feature>
<dbReference type="OrthoDB" id="1077582at2759"/>
<keyword evidence="9" id="KW-1185">Reference proteome</keyword>
<evidence type="ECO:0000256" key="3">
    <source>
        <dbReference type="ARBA" id="ARBA00022989"/>
    </source>
</evidence>
<dbReference type="Pfam" id="PF13813">
    <property type="entry name" value="MBOAT_2"/>
    <property type="match status" value="1"/>
</dbReference>
<feature type="domain" description="Wax synthase" evidence="7">
    <location>
        <begin position="288"/>
        <end position="357"/>
    </location>
</feature>
<feature type="transmembrane region" description="Helical" evidence="6">
    <location>
        <begin position="70"/>
        <end position="87"/>
    </location>
</feature>
<comment type="subcellular location">
    <subcellularLocation>
        <location evidence="1">Membrane</location>
        <topology evidence="1">Multi-pass membrane protein</topology>
    </subcellularLocation>
</comment>
<dbReference type="GO" id="GO:0016020">
    <property type="term" value="C:membrane"/>
    <property type="evidence" value="ECO:0007669"/>
    <property type="project" value="UniProtKB-SubCell"/>
</dbReference>
<feature type="transmembrane region" description="Helical" evidence="6">
    <location>
        <begin position="379"/>
        <end position="402"/>
    </location>
</feature>
<evidence type="ECO:0000259" key="7">
    <source>
        <dbReference type="Pfam" id="PF13813"/>
    </source>
</evidence>
<gene>
    <name evidence="8" type="ORF">B0A50_00082</name>
</gene>
<evidence type="ECO:0000313" key="9">
    <source>
        <dbReference type="Proteomes" id="UP000308549"/>
    </source>
</evidence>
<feature type="transmembrane region" description="Helical" evidence="6">
    <location>
        <begin position="414"/>
        <end position="436"/>
    </location>
</feature>
<feature type="compositionally biased region" description="Basic and acidic residues" evidence="5">
    <location>
        <begin position="105"/>
        <end position="119"/>
    </location>
</feature>
<organism evidence="8 9">
    <name type="scientific">Salinomyces thailandicus</name>
    <dbReference type="NCBI Taxonomy" id="706561"/>
    <lineage>
        <taxon>Eukaryota</taxon>
        <taxon>Fungi</taxon>
        <taxon>Dikarya</taxon>
        <taxon>Ascomycota</taxon>
        <taxon>Pezizomycotina</taxon>
        <taxon>Dothideomycetes</taxon>
        <taxon>Dothideomycetidae</taxon>
        <taxon>Mycosphaerellales</taxon>
        <taxon>Teratosphaeriaceae</taxon>
        <taxon>Salinomyces</taxon>
    </lineage>
</organism>
<keyword evidence="3 6" id="KW-1133">Transmembrane helix</keyword>
<protein>
    <recommendedName>
        <fullName evidence="7">Wax synthase domain-containing protein</fullName>
    </recommendedName>
</protein>
<comment type="caution">
    <text evidence="8">The sequence shown here is derived from an EMBL/GenBank/DDBJ whole genome shotgun (WGS) entry which is preliminary data.</text>
</comment>
<evidence type="ECO:0000256" key="2">
    <source>
        <dbReference type="ARBA" id="ARBA00022692"/>
    </source>
</evidence>
<evidence type="ECO:0000256" key="6">
    <source>
        <dbReference type="SAM" id="Phobius"/>
    </source>
</evidence>
<evidence type="ECO:0000313" key="8">
    <source>
        <dbReference type="EMBL" id="TKA34102.1"/>
    </source>
</evidence>
<dbReference type="InterPro" id="IPR032805">
    <property type="entry name" value="Wax_synthase_dom"/>
</dbReference>
<name>A0A4U0UGK8_9PEZI</name>
<feature type="transmembrane region" description="Helical" evidence="6">
    <location>
        <begin position="46"/>
        <end position="64"/>
    </location>
</feature>
<feature type="transmembrane region" description="Helical" evidence="6">
    <location>
        <begin position="22"/>
        <end position="39"/>
    </location>
</feature>
<sequence length="470" mass="53521">MREEALLFYHYLTHHIVPGPQSISYFVPLVLLPIALLVPRSRLSRWQSIVLFMPVMLACTLHAWWRMEGVDVISVDTLLWAAFLLVFRDPWRDFRWAGGVRRGGIDRRSTESTEVRQAQEETTTGKQTALPSEVATSRSKFTTTEQAYPTSFWTRLPWVNTLLVSIRLNNWKITSRTHDSAQPPSPAFRNRKTFVVYTLFCFARGYLTLDLTRAYISSDSYFTDTDLPVTSPLPFGGISGLPARFLRSMVVGAQAWALISQMFYLPCLLPVGLHALGWISDEWAPHNWPPYFGSPEVIFLHGIRGFWGLYWHQTMRWSVAGPGYAIADAVGLKAGGLFRYGIITCVAFLLSGTVHMGLVPPQPLHATMDANTIRMLVAGFFWMQPLGMLMEVLFARSIVATVGLQRWRSGLGRWLRMLLNGIWVVMWFTTTMPLLAEAGRQLGYWRVWPVPVSVWMGMRGEDWIAWGVLR</sequence>
<proteinExistence type="predicted"/>
<dbReference type="AlphaFoldDB" id="A0A4U0UGK8"/>
<feature type="transmembrane region" description="Helical" evidence="6">
    <location>
        <begin position="255"/>
        <end position="279"/>
    </location>
</feature>
<evidence type="ECO:0000256" key="5">
    <source>
        <dbReference type="SAM" id="MobiDB-lite"/>
    </source>
</evidence>
<feature type="transmembrane region" description="Helical" evidence="6">
    <location>
        <begin position="337"/>
        <end position="359"/>
    </location>
</feature>
<keyword evidence="4 6" id="KW-0472">Membrane</keyword>
<dbReference type="EMBL" id="NAJL01000001">
    <property type="protein sequence ID" value="TKA34102.1"/>
    <property type="molecule type" value="Genomic_DNA"/>
</dbReference>